<keyword evidence="1" id="KW-0732">Signal</keyword>
<evidence type="ECO:0000313" key="2">
    <source>
        <dbReference type="EMBL" id="MFC6036719.1"/>
    </source>
</evidence>
<feature type="signal peptide" evidence="1">
    <location>
        <begin position="1"/>
        <end position="33"/>
    </location>
</feature>
<dbReference type="RefSeq" id="WP_379882041.1">
    <property type="nucleotide sequence ID" value="NZ_JBHPON010000002.1"/>
</dbReference>
<dbReference type="EMBL" id="JBHPON010000002">
    <property type="protein sequence ID" value="MFC6036719.1"/>
    <property type="molecule type" value="Genomic_DNA"/>
</dbReference>
<reference evidence="2 3" key="1">
    <citation type="submission" date="2024-09" db="EMBL/GenBank/DDBJ databases">
        <authorList>
            <person name="Zhang Z.-H."/>
        </authorList>
    </citation>
    <scope>NUCLEOTIDE SEQUENCE [LARGE SCALE GENOMIC DNA]</scope>
    <source>
        <strain evidence="2 3">HHTR114</strain>
    </source>
</reference>
<sequence length="95" mass="10359">MRDESDFCLSRRAATYFRVATILALTCAASACATQHHVVHEWTAQGYLSPAPTGEPEIIGVYDNEDDCVAAGEAWMSRQVVGNPVYADCLPVDHD</sequence>
<protein>
    <recommendedName>
        <fullName evidence="4">Lipoprotein</fullName>
    </recommendedName>
</protein>
<name>A0ABW1KXT4_9PROT</name>
<feature type="chain" id="PRO_5047461559" description="Lipoprotein" evidence="1">
    <location>
        <begin position="34"/>
        <end position="95"/>
    </location>
</feature>
<proteinExistence type="predicted"/>
<evidence type="ECO:0008006" key="4">
    <source>
        <dbReference type="Google" id="ProtNLM"/>
    </source>
</evidence>
<organism evidence="2 3">
    <name type="scientific">Hyphococcus aureus</name>
    <dbReference type="NCBI Taxonomy" id="2666033"/>
    <lineage>
        <taxon>Bacteria</taxon>
        <taxon>Pseudomonadati</taxon>
        <taxon>Pseudomonadota</taxon>
        <taxon>Alphaproteobacteria</taxon>
        <taxon>Parvularculales</taxon>
        <taxon>Parvularculaceae</taxon>
        <taxon>Hyphococcus</taxon>
    </lineage>
</organism>
<evidence type="ECO:0000256" key="1">
    <source>
        <dbReference type="SAM" id="SignalP"/>
    </source>
</evidence>
<comment type="caution">
    <text evidence="2">The sequence shown here is derived from an EMBL/GenBank/DDBJ whole genome shotgun (WGS) entry which is preliminary data.</text>
</comment>
<gene>
    <name evidence="2" type="ORF">ACFMB1_14265</name>
</gene>
<dbReference type="PROSITE" id="PS51257">
    <property type="entry name" value="PROKAR_LIPOPROTEIN"/>
    <property type="match status" value="1"/>
</dbReference>
<evidence type="ECO:0000313" key="3">
    <source>
        <dbReference type="Proteomes" id="UP001596116"/>
    </source>
</evidence>
<dbReference type="Proteomes" id="UP001596116">
    <property type="component" value="Unassembled WGS sequence"/>
</dbReference>
<keyword evidence="3" id="KW-1185">Reference proteome</keyword>
<accession>A0ABW1KXT4</accession>